<dbReference type="Proteomes" id="UP000479190">
    <property type="component" value="Unassembled WGS sequence"/>
</dbReference>
<sequence length="154" mass="17969">YQSQLSHLLSIRARYEKRGSGLSDDEVRIKWEDVKSAFLCRIQTGQIVNFKHKDATAFLEDAFTIFEERIKETLAEHSMIKVNVELAAEYMTVNKDGEVIFGDKYFILKMSIYRDQRTWENGLPRTSRVHSQANGRVCRGRLRLDFEQNTAFIS</sequence>
<accession>A0A6H5ISD0</accession>
<proteinExistence type="predicted"/>
<protein>
    <submittedName>
        <fullName evidence="1">Uncharacterized protein</fullName>
    </submittedName>
</protein>
<organism evidence="1 2">
    <name type="scientific">Trichogramma brassicae</name>
    <dbReference type="NCBI Taxonomy" id="86971"/>
    <lineage>
        <taxon>Eukaryota</taxon>
        <taxon>Metazoa</taxon>
        <taxon>Ecdysozoa</taxon>
        <taxon>Arthropoda</taxon>
        <taxon>Hexapoda</taxon>
        <taxon>Insecta</taxon>
        <taxon>Pterygota</taxon>
        <taxon>Neoptera</taxon>
        <taxon>Endopterygota</taxon>
        <taxon>Hymenoptera</taxon>
        <taxon>Apocrita</taxon>
        <taxon>Proctotrupomorpha</taxon>
        <taxon>Chalcidoidea</taxon>
        <taxon>Trichogrammatidae</taxon>
        <taxon>Trichogramma</taxon>
    </lineage>
</organism>
<dbReference type="OrthoDB" id="7694315at2759"/>
<dbReference type="EMBL" id="CADCXV010001102">
    <property type="protein sequence ID" value="CAB0041255.1"/>
    <property type="molecule type" value="Genomic_DNA"/>
</dbReference>
<name>A0A6H5ISD0_9HYME</name>
<evidence type="ECO:0000313" key="1">
    <source>
        <dbReference type="EMBL" id="CAB0041255.1"/>
    </source>
</evidence>
<gene>
    <name evidence="1" type="ORF">TBRA_LOCUS12931</name>
</gene>
<feature type="non-terminal residue" evidence="1">
    <location>
        <position position="1"/>
    </location>
</feature>
<dbReference type="AlphaFoldDB" id="A0A6H5ISD0"/>
<evidence type="ECO:0000313" key="2">
    <source>
        <dbReference type="Proteomes" id="UP000479190"/>
    </source>
</evidence>
<keyword evidence="2" id="KW-1185">Reference proteome</keyword>
<reference evidence="1 2" key="1">
    <citation type="submission" date="2020-02" db="EMBL/GenBank/DDBJ databases">
        <authorList>
            <person name="Ferguson B K."/>
        </authorList>
    </citation>
    <scope>NUCLEOTIDE SEQUENCE [LARGE SCALE GENOMIC DNA]</scope>
</reference>